<dbReference type="Pfam" id="PF01266">
    <property type="entry name" value="DAO"/>
    <property type="match status" value="1"/>
</dbReference>
<reference evidence="3 4" key="1">
    <citation type="submission" date="2023-03" db="EMBL/GenBank/DDBJ databases">
        <title>Isolation and description of six Streptomyces strains from soil environments, able to metabolize different microbial glucans.</title>
        <authorList>
            <person name="Widen T."/>
            <person name="Larsbrink J."/>
        </authorList>
    </citation>
    <scope>NUCLEOTIDE SEQUENCE [LARGE SCALE GENOMIC DNA]</scope>
    <source>
        <strain evidence="3 4">Mut1</strain>
    </source>
</reference>
<dbReference type="InterPro" id="IPR006076">
    <property type="entry name" value="FAD-dep_OxRdtase"/>
</dbReference>
<dbReference type="Gene3D" id="3.50.50.60">
    <property type="entry name" value="FAD/NAD(P)-binding domain"/>
    <property type="match status" value="1"/>
</dbReference>
<feature type="domain" description="FAD dependent oxidoreductase" evidence="2">
    <location>
        <begin position="6"/>
        <end position="33"/>
    </location>
</feature>
<protein>
    <submittedName>
        <fullName evidence="3">FAD-dependent oxidoreductase</fullName>
    </submittedName>
</protein>
<dbReference type="InterPro" id="IPR050407">
    <property type="entry name" value="Geranylgeranyl_reductase"/>
</dbReference>
<dbReference type="PANTHER" id="PTHR42685">
    <property type="entry name" value="GERANYLGERANYL DIPHOSPHATE REDUCTASE"/>
    <property type="match status" value="1"/>
</dbReference>
<name>A0ABY9HNW9_9ACTN</name>
<feature type="region of interest" description="Disordered" evidence="1">
    <location>
        <begin position="384"/>
        <end position="412"/>
    </location>
</feature>
<dbReference type="PANTHER" id="PTHR42685:SF22">
    <property type="entry name" value="CONDITIONED MEDIUM FACTOR RECEPTOR 1"/>
    <property type="match status" value="1"/>
</dbReference>
<evidence type="ECO:0000256" key="1">
    <source>
        <dbReference type="SAM" id="MobiDB-lite"/>
    </source>
</evidence>
<keyword evidence="4" id="KW-1185">Reference proteome</keyword>
<dbReference type="InterPro" id="IPR036188">
    <property type="entry name" value="FAD/NAD-bd_sf"/>
</dbReference>
<evidence type="ECO:0000313" key="3">
    <source>
        <dbReference type="EMBL" id="WLQ35206.1"/>
    </source>
</evidence>
<proteinExistence type="predicted"/>
<organism evidence="3 4">
    <name type="scientific">Streptomyces castrisilvae</name>
    <dbReference type="NCBI Taxonomy" id="3033811"/>
    <lineage>
        <taxon>Bacteria</taxon>
        <taxon>Bacillati</taxon>
        <taxon>Actinomycetota</taxon>
        <taxon>Actinomycetes</taxon>
        <taxon>Kitasatosporales</taxon>
        <taxon>Streptomycetaceae</taxon>
        <taxon>Streptomyces</taxon>
    </lineage>
</organism>
<dbReference type="Proteomes" id="UP001239522">
    <property type="component" value="Chromosome"/>
</dbReference>
<feature type="region of interest" description="Disordered" evidence="1">
    <location>
        <begin position="481"/>
        <end position="502"/>
    </location>
</feature>
<sequence>MTRVTTVGGGIAGLAAALFLARRGHTVTVLERDAYRPGADLDADFRAWRRPGVPQAVQPHGLLAPVRTVLRAQAPDVYEAMLRRGARERNEMEWFTETVPVRPGDEDLVTVQARRIVLEAALHDAAHREPGVDVRLGEPAEGLLVERGGAVPRVTGVRTAAGRYDADLVLDAGGRRSPVPGWLAGAGCRDVAVENHRIGIAYFSRWYRLPPDGPRDPGRVKAGSVAAFAVGGVFPSDNGIFAVLLTVSTADPTRGALMDPEVFDRAARTFPAVAAWLALRPEPVSGVLAMGGLDNRWTALADAEGPVVTGLVGVGDATTHTNPTLGQGVSLALWAAQWVAGNAGAAADDPASFADAYHRWAGRRLRPWFDVQVATDRANEARLKNLGREPDRTPTGGVRGAADGEGGRESVREKAALSACSWEDPVVMRARARVRHLVETADRAYGTEEVRARLAVWLADHPDFTPGTDGPGRDEWESAVRTVRRPGVRPGSSTSPAGTPPR</sequence>
<dbReference type="RefSeq" id="WP_306055863.1">
    <property type="nucleotide sequence ID" value="NZ_CP120997.1"/>
</dbReference>
<dbReference type="PRINTS" id="PR00420">
    <property type="entry name" value="RNGMNOXGNASE"/>
</dbReference>
<evidence type="ECO:0000259" key="2">
    <source>
        <dbReference type="Pfam" id="PF01266"/>
    </source>
</evidence>
<dbReference type="SUPFAM" id="SSF51905">
    <property type="entry name" value="FAD/NAD(P)-binding domain"/>
    <property type="match status" value="1"/>
</dbReference>
<accession>A0ABY9HNW9</accession>
<dbReference type="EMBL" id="CP120997">
    <property type="protein sequence ID" value="WLQ35206.1"/>
    <property type="molecule type" value="Genomic_DNA"/>
</dbReference>
<gene>
    <name evidence="3" type="ORF">P8A18_18030</name>
</gene>
<evidence type="ECO:0000313" key="4">
    <source>
        <dbReference type="Proteomes" id="UP001239522"/>
    </source>
</evidence>
<feature type="compositionally biased region" description="Low complexity" evidence="1">
    <location>
        <begin position="488"/>
        <end position="502"/>
    </location>
</feature>